<name>A0ACC2PRV0_9HYME</name>
<comment type="caution">
    <text evidence="1">The sequence shown here is derived from an EMBL/GenBank/DDBJ whole genome shotgun (WGS) entry which is preliminary data.</text>
</comment>
<organism evidence="1 2">
    <name type="scientific">Eretmocerus hayati</name>
    <dbReference type="NCBI Taxonomy" id="131215"/>
    <lineage>
        <taxon>Eukaryota</taxon>
        <taxon>Metazoa</taxon>
        <taxon>Ecdysozoa</taxon>
        <taxon>Arthropoda</taxon>
        <taxon>Hexapoda</taxon>
        <taxon>Insecta</taxon>
        <taxon>Pterygota</taxon>
        <taxon>Neoptera</taxon>
        <taxon>Endopterygota</taxon>
        <taxon>Hymenoptera</taxon>
        <taxon>Apocrita</taxon>
        <taxon>Proctotrupomorpha</taxon>
        <taxon>Chalcidoidea</taxon>
        <taxon>Aphelinidae</taxon>
        <taxon>Aphelininae</taxon>
        <taxon>Eretmocerus</taxon>
    </lineage>
</organism>
<evidence type="ECO:0000313" key="1">
    <source>
        <dbReference type="EMBL" id="KAJ8686117.1"/>
    </source>
</evidence>
<proteinExistence type="predicted"/>
<sequence length="136" mass="15786">MSMEKESSDAIRSEFDRVEEEETSLVPCEFKTKDDLDVKISFHVEHTLFDGKVVNELVGNSSTLRCPMCFKTNKDYKVFGSPCQAHEEKFLKFGPTLLHAELKMYEQLLKLGYLMNIAYSEKKNQEEKVNDFMKLS</sequence>
<accession>A0ACC2PRV0</accession>
<dbReference type="EMBL" id="CM056741">
    <property type="protein sequence ID" value="KAJ8686117.1"/>
    <property type="molecule type" value="Genomic_DNA"/>
</dbReference>
<dbReference type="Proteomes" id="UP001239111">
    <property type="component" value="Chromosome 1"/>
</dbReference>
<keyword evidence="2" id="KW-1185">Reference proteome</keyword>
<gene>
    <name evidence="1" type="ORF">QAD02_021911</name>
</gene>
<evidence type="ECO:0000313" key="2">
    <source>
        <dbReference type="Proteomes" id="UP001239111"/>
    </source>
</evidence>
<reference evidence="1" key="1">
    <citation type="submission" date="2023-04" db="EMBL/GenBank/DDBJ databases">
        <title>A chromosome-level genome assembly of the parasitoid wasp Eretmocerus hayati.</title>
        <authorList>
            <person name="Zhong Y."/>
            <person name="Liu S."/>
            <person name="Liu Y."/>
        </authorList>
    </citation>
    <scope>NUCLEOTIDE SEQUENCE</scope>
    <source>
        <strain evidence="1">ZJU_SS_LIU_2023</strain>
    </source>
</reference>
<protein>
    <submittedName>
        <fullName evidence="1">Uncharacterized protein</fullName>
    </submittedName>
</protein>